<reference evidence="2" key="1">
    <citation type="submission" date="2021-02" db="EMBL/GenBank/DDBJ databases">
        <authorList>
            <person name="Nowell W R."/>
        </authorList>
    </citation>
    <scope>NUCLEOTIDE SEQUENCE</scope>
</reference>
<proteinExistence type="predicted"/>
<protein>
    <recommendedName>
        <fullName evidence="6">Transmembrane protein</fullName>
    </recommendedName>
</protein>
<evidence type="ECO:0008006" key="6">
    <source>
        <dbReference type="Google" id="ProtNLM"/>
    </source>
</evidence>
<keyword evidence="5" id="KW-1185">Reference proteome</keyword>
<dbReference type="Proteomes" id="UP000663870">
    <property type="component" value="Unassembled WGS sequence"/>
</dbReference>
<evidence type="ECO:0000256" key="1">
    <source>
        <dbReference type="SAM" id="Phobius"/>
    </source>
</evidence>
<keyword evidence="1" id="KW-0812">Transmembrane</keyword>
<sequence length="136" mass="16273">MQTLANFIQSWLNESEKPLVDLYQYLCILLLSIITFTKFYMNKHRIHNQHAKQKDLQISGYDPCKSFNIGYWKDYSNNQQEKKQVISGKNVDIDKPIVLFIQNINRNYRYSIWLIQQRIPSLLAHLNCRIYTRISS</sequence>
<dbReference type="EMBL" id="CAJNOL010009235">
    <property type="protein sequence ID" value="CAF1641998.1"/>
    <property type="molecule type" value="Genomic_DNA"/>
</dbReference>
<evidence type="ECO:0000313" key="2">
    <source>
        <dbReference type="EMBL" id="CAF1461036.1"/>
    </source>
</evidence>
<name>A0A815QCX3_9BILA</name>
<evidence type="ECO:0000313" key="5">
    <source>
        <dbReference type="Proteomes" id="UP000663870"/>
    </source>
</evidence>
<evidence type="ECO:0000313" key="3">
    <source>
        <dbReference type="EMBL" id="CAF1641998.1"/>
    </source>
</evidence>
<dbReference type="AlphaFoldDB" id="A0A815QCX3"/>
<organism evidence="2 4">
    <name type="scientific">Rotaria sordida</name>
    <dbReference type="NCBI Taxonomy" id="392033"/>
    <lineage>
        <taxon>Eukaryota</taxon>
        <taxon>Metazoa</taxon>
        <taxon>Spiralia</taxon>
        <taxon>Gnathifera</taxon>
        <taxon>Rotifera</taxon>
        <taxon>Eurotatoria</taxon>
        <taxon>Bdelloidea</taxon>
        <taxon>Philodinida</taxon>
        <taxon>Philodinidae</taxon>
        <taxon>Rotaria</taxon>
    </lineage>
</organism>
<dbReference type="EMBL" id="CAJNOH010007576">
    <property type="protein sequence ID" value="CAF1461036.1"/>
    <property type="molecule type" value="Genomic_DNA"/>
</dbReference>
<feature type="transmembrane region" description="Helical" evidence="1">
    <location>
        <begin position="22"/>
        <end position="41"/>
    </location>
</feature>
<keyword evidence="1" id="KW-1133">Transmembrane helix</keyword>
<evidence type="ECO:0000313" key="4">
    <source>
        <dbReference type="Proteomes" id="UP000663854"/>
    </source>
</evidence>
<comment type="caution">
    <text evidence="2">The sequence shown here is derived from an EMBL/GenBank/DDBJ whole genome shotgun (WGS) entry which is preliminary data.</text>
</comment>
<keyword evidence="1" id="KW-0472">Membrane</keyword>
<gene>
    <name evidence="3" type="ORF">JXQ802_LOCUS53335</name>
    <name evidence="2" type="ORF">PYM288_LOCUS36946</name>
</gene>
<accession>A0A815QCX3</accession>
<dbReference type="Proteomes" id="UP000663854">
    <property type="component" value="Unassembled WGS sequence"/>
</dbReference>